<dbReference type="EMBL" id="FXTT01000001">
    <property type="protein sequence ID" value="SMP09445.1"/>
    <property type="molecule type" value="Genomic_DNA"/>
</dbReference>
<evidence type="ECO:0000313" key="3">
    <source>
        <dbReference type="EMBL" id="SMP09445.1"/>
    </source>
</evidence>
<dbReference type="Pfam" id="PF14563">
    <property type="entry name" value="DUF4444"/>
    <property type="match status" value="1"/>
</dbReference>
<accession>A0ABY1NH08</accession>
<evidence type="ECO:0000313" key="4">
    <source>
        <dbReference type="Proteomes" id="UP001157914"/>
    </source>
</evidence>
<dbReference type="InterPro" id="IPR004143">
    <property type="entry name" value="BPL_LPL_catalytic"/>
</dbReference>
<sequence length="233" mass="25076">MTDLQFPPLFQGEAVTGQADPIERAVALATVGTDSGTVVYNLTGPDLKASMVFAPEMPLEQAMTALPVCGLGFQAALGALAPPEVAVHLGWDGKIRVNGAVCGRFRVKASTADPAAEPDWLIVGLELSVTASKSDPGYDPNRTSLTEEGCAEVSADHLLEAWVRHTLYWINRWLDEGARPVHAEWRGLVQEIGEPVDIDDQTGTFTGVDEHFGMLLRTRDATIVIPLSSRLET</sequence>
<feature type="domain" description="BPL/LPL catalytic" evidence="2">
    <location>
        <begin position="6"/>
        <end position="186"/>
    </location>
</feature>
<dbReference type="Gene3D" id="2.30.30.100">
    <property type="match status" value="1"/>
</dbReference>
<dbReference type="Proteomes" id="UP001157914">
    <property type="component" value="Unassembled WGS sequence"/>
</dbReference>
<protein>
    <submittedName>
        <fullName evidence="3">Biotin-(Acetyl-CoA carboxylase) ligase</fullName>
    </submittedName>
</protein>
<organism evidence="3 4">
    <name type="scientific">Roseibium denhamense</name>
    <dbReference type="NCBI Taxonomy" id="76305"/>
    <lineage>
        <taxon>Bacteria</taxon>
        <taxon>Pseudomonadati</taxon>
        <taxon>Pseudomonadota</taxon>
        <taxon>Alphaproteobacteria</taxon>
        <taxon>Hyphomicrobiales</taxon>
        <taxon>Stappiaceae</taxon>
        <taxon>Roseibium</taxon>
    </lineage>
</organism>
<evidence type="ECO:0000259" key="1">
    <source>
        <dbReference type="Pfam" id="PF14563"/>
    </source>
</evidence>
<dbReference type="GO" id="GO:0016874">
    <property type="term" value="F:ligase activity"/>
    <property type="evidence" value="ECO:0007669"/>
    <property type="project" value="UniProtKB-KW"/>
</dbReference>
<dbReference type="Gene3D" id="3.30.930.10">
    <property type="entry name" value="Bira Bifunctional Protein, Domain 2"/>
    <property type="match status" value="1"/>
</dbReference>
<proteinExistence type="predicted"/>
<dbReference type="RefSeq" id="WP_155191646.1">
    <property type="nucleotide sequence ID" value="NZ_BAAAEA010000001.1"/>
</dbReference>
<dbReference type="Pfam" id="PF16917">
    <property type="entry name" value="BPL_LplA_LipB_2"/>
    <property type="match status" value="1"/>
</dbReference>
<gene>
    <name evidence="3" type="ORF">SAMN06265374_1103</name>
</gene>
<keyword evidence="4" id="KW-1185">Reference proteome</keyword>
<comment type="caution">
    <text evidence="3">The sequence shown here is derived from an EMBL/GenBank/DDBJ whole genome shotgun (WGS) entry which is preliminary data.</text>
</comment>
<dbReference type="SUPFAM" id="SSF55681">
    <property type="entry name" value="Class II aaRS and biotin synthetases"/>
    <property type="match status" value="1"/>
</dbReference>
<evidence type="ECO:0000259" key="2">
    <source>
        <dbReference type="Pfam" id="PF16917"/>
    </source>
</evidence>
<reference evidence="3 4" key="1">
    <citation type="submission" date="2017-05" db="EMBL/GenBank/DDBJ databases">
        <authorList>
            <person name="Varghese N."/>
            <person name="Submissions S."/>
        </authorList>
    </citation>
    <scope>NUCLEOTIDE SEQUENCE [LARGE SCALE GENOMIC DNA]</scope>
    <source>
        <strain evidence="3 4">DSM 15949</strain>
    </source>
</reference>
<keyword evidence="3" id="KW-0436">Ligase</keyword>
<feature type="domain" description="DUF4444" evidence="1">
    <location>
        <begin position="192"/>
        <end position="231"/>
    </location>
</feature>
<dbReference type="InterPro" id="IPR028044">
    <property type="entry name" value="DUF4444"/>
</dbReference>
<dbReference type="InterPro" id="IPR045864">
    <property type="entry name" value="aa-tRNA-synth_II/BPL/LPL"/>
</dbReference>
<name>A0ABY1NH08_9HYPH</name>